<dbReference type="InterPro" id="IPR039431">
    <property type="entry name" value="Vta1/CALS_N"/>
</dbReference>
<evidence type="ECO:0000256" key="3">
    <source>
        <dbReference type="SAM" id="MobiDB-lite"/>
    </source>
</evidence>
<dbReference type="InterPro" id="IPR023175">
    <property type="entry name" value="Vta1/CALS_N_sf"/>
</dbReference>
<dbReference type="Pfam" id="PF04652">
    <property type="entry name" value="Vta1"/>
    <property type="match status" value="1"/>
</dbReference>
<evidence type="ECO:0000313" key="6">
    <source>
        <dbReference type="Proteomes" id="UP000481153"/>
    </source>
</evidence>
<dbReference type="AlphaFoldDB" id="A0A6G0WAG3"/>
<gene>
    <name evidence="5" type="ORF">Ae201684_017011</name>
</gene>
<proteinExistence type="predicted"/>
<sequence length="365" mass="39359">MASKIPATFKAITPFIRRAEELDRDRTRPESKMVAYYCRQYAMELGIKLREHDASDEATNYLLSLMESLELEKAALPTHTQEEGRVICENFAYDIFMRADEEDRSGGANKNTARTFYAAGSFFDILKQFGTPSEDIVEKTKYSKFKAADILKAIKEGRTPTPGAPTEQIPTATEDESPSIPLPSVQPVAEPPAAVYAPPPSPPAAPVTPPKAQPQVTPPASEFPNMAAFSYDINSYGGSSPAPTPAAAIPVAAPAPPSPPAAPIHVQPAASYQPPPPAYPSAPAYSNNVPPELPPSYSSFPEAPTQRPVIPSPAPAGRASSRRGGWSQNEVNDAMECAKFAVAALKTREVELAIQRLEQALQYLR</sequence>
<name>A0A6G0WAG3_9STRA</name>
<dbReference type="EMBL" id="VJMJ01000273">
    <property type="protein sequence ID" value="KAF0724350.1"/>
    <property type="molecule type" value="Genomic_DNA"/>
</dbReference>
<evidence type="ECO:0000313" key="5">
    <source>
        <dbReference type="EMBL" id="KAF0724350.1"/>
    </source>
</evidence>
<dbReference type="Proteomes" id="UP000481153">
    <property type="component" value="Unassembled WGS sequence"/>
</dbReference>
<keyword evidence="6" id="KW-1185">Reference proteome</keyword>
<dbReference type="PANTHER" id="PTHR46009">
    <property type="entry name" value="VACUOLAR PROTEIN SORTING-ASSOCIATED PROTEIN VTA1 HOMOLOG"/>
    <property type="match status" value="1"/>
</dbReference>
<feature type="region of interest" description="Disordered" evidence="3">
    <location>
        <begin position="256"/>
        <end position="327"/>
    </location>
</feature>
<comment type="caution">
    <text evidence="5">The sequence shown here is derived from an EMBL/GenBank/DDBJ whole genome shotgun (WGS) entry which is preliminary data.</text>
</comment>
<dbReference type="PRINTS" id="PR01217">
    <property type="entry name" value="PRICHEXTENSN"/>
</dbReference>
<reference evidence="5 6" key="1">
    <citation type="submission" date="2019-07" db="EMBL/GenBank/DDBJ databases">
        <title>Genomics analysis of Aphanomyces spp. identifies a new class of oomycete effector associated with host adaptation.</title>
        <authorList>
            <person name="Gaulin E."/>
        </authorList>
    </citation>
    <scope>NUCLEOTIDE SEQUENCE [LARGE SCALE GENOMIC DNA]</scope>
    <source>
        <strain evidence="5 6">ATCC 201684</strain>
    </source>
</reference>
<dbReference type="GO" id="GO:0032511">
    <property type="term" value="P:late endosome to vacuole transport via multivesicular body sorting pathway"/>
    <property type="evidence" value="ECO:0007669"/>
    <property type="project" value="InterPro"/>
</dbReference>
<feature type="region of interest" description="Disordered" evidence="3">
    <location>
        <begin position="156"/>
        <end position="223"/>
    </location>
</feature>
<organism evidence="5 6">
    <name type="scientific">Aphanomyces euteiches</name>
    <dbReference type="NCBI Taxonomy" id="100861"/>
    <lineage>
        <taxon>Eukaryota</taxon>
        <taxon>Sar</taxon>
        <taxon>Stramenopiles</taxon>
        <taxon>Oomycota</taxon>
        <taxon>Saprolegniomycetes</taxon>
        <taxon>Saprolegniales</taxon>
        <taxon>Verrucalvaceae</taxon>
        <taxon>Aphanomyces</taxon>
    </lineage>
</organism>
<protein>
    <recommendedName>
        <fullName evidence="4">Vta1/callose synthase N-terminal domain-containing protein</fullName>
    </recommendedName>
</protein>
<feature type="compositionally biased region" description="Low complexity" evidence="3">
    <location>
        <begin position="183"/>
        <end position="196"/>
    </location>
</feature>
<accession>A0A6G0WAG3</accession>
<comment type="subcellular location">
    <subcellularLocation>
        <location evidence="1">Endomembrane system</location>
    </subcellularLocation>
</comment>
<dbReference type="Gene3D" id="1.25.40.270">
    <property type="entry name" value="Vacuolar protein sorting-associated protein vta1"/>
    <property type="match status" value="1"/>
</dbReference>
<evidence type="ECO:0000259" key="4">
    <source>
        <dbReference type="Pfam" id="PF04652"/>
    </source>
</evidence>
<dbReference type="InterPro" id="IPR044538">
    <property type="entry name" value="Vta1-like"/>
</dbReference>
<dbReference type="VEuPathDB" id="FungiDB:AeMF1_021455"/>
<dbReference type="GO" id="GO:0005771">
    <property type="term" value="C:multivesicular body"/>
    <property type="evidence" value="ECO:0007669"/>
    <property type="project" value="TreeGrafter"/>
</dbReference>
<feature type="compositionally biased region" description="Pro residues" evidence="3">
    <location>
        <begin position="197"/>
        <end position="212"/>
    </location>
</feature>
<evidence type="ECO:0000256" key="2">
    <source>
        <dbReference type="ARBA" id="ARBA00023136"/>
    </source>
</evidence>
<keyword evidence="2" id="KW-0472">Membrane</keyword>
<dbReference type="PANTHER" id="PTHR46009:SF1">
    <property type="entry name" value="VACUOLAR PROTEIN SORTING-ASSOCIATED PROTEIN VTA1 HOMOLOG"/>
    <property type="match status" value="1"/>
</dbReference>
<feature type="domain" description="Vta1/callose synthase N-terminal" evidence="4">
    <location>
        <begin position="12"/>
        <end position="156"/>
    </location>
</feature>
<evidence type="ECO:0000256" key="1">
    <source>
        <dbReference type="ARBA" id="ARBA00004308"/>
    </source>
</evidence>